<organism evidence="3 4">
    <name type="scientific">Madurella mycetomatis</name>
    <dbReference type="NCBI Taxonomy" id="100816"/>
    <lineage>
        <taxon>Eukaryota</taxon>
        <taxon>Fungi</taxon>
        <taxon>Dikarya</taxon>
        <taxon>Ascomycota</taxon>
        <taxon>Pezizomycotina</taxon>
        <taxon>Sordariomycetes</taxon>
        <taxon>Sordariomycetidae</taxon>
        <taxon>Sordariales</taxon>
        <taxon>Sordariales incertae sedis</taxon>
        <taxon>Madurella</taxon>
    </lineage>
</organism>
<keyword evidence="1" id="KW-0812">Transmembrane</keyword>
<dbReference type="EMBL" id="LCTW02000101">
    <property type="protein sequence ID" value="KXX78983.1"/>
    <property type="molecule type" value="Genomic_DNA"/>
</dbReference>
<protein>
    <recommendedName>
        <fullName evidence="2">DUF7136 domain-containing protein</fullName>
    </recommendedName>
</protein>
<dbReference type="Pfam" id="PF23584">
    <property type="entry name" value="DUF7136"/>
    <property type="match status" value="1"/>
</dbReference>
<name>A0A175W5R1_9PEZI</name>
<dbReference type="VEuPathDB" id="FungiDB:MMYC01_206287"/>
<sequence length="268" mass="29637">MHLFSRAAWSLVAPLVYLGAIVDAAGVLEVSLVFPRNDTTYAPTDSMPIIFAFQNAELARYLHPSITYYMRRPWAGRDDIEVYEHDLSGKANWSSHEPYFAYTFFNNFTRQGRWWLLWDLFWDSCDENAEPFGRNVITDRSSYSIEFDIQEGGQVVDLVAATAANRTCTKERGIAINVTDTTMKVNEGVNWRGNDTCVVVASSAPTPTPNPCRVTIDSAVAASMSAAKLCHSLDPPADCPSENVSQRLAVAGMACLLTTLGALSFFLV</sequence>
<dbReference type="OrthoDB" id="4584730at2759"/>
<dbReference type="InterPro" id="IPR055560">
    <property type="entry name" value="DUF7136"/>
</dbReference>
<feature type="domain" description="DUF7136" evidence="2">
    <location>
        <begin position="24"/>
        <end position="239"/>
    </location>
</feature>
<feature type="transmembrane region" description="Helical" evidence="1">
    <location>
        <begin position="248"/>
        <end position="267"/>
    </location>
</feature>
<evidence type="ECO:0000259" key="2">
    <source>
        <dbReference type="Pfam" id="PF23584"/>
    </source>
</evidence>
<gene>
    <name evidence="3" type="ORF">MMYC01_206287</name>
</gene>
<evidence type="ECO:0000256" key="1">
    <source>
        <dbReference type="SAM" id="Phobius"/>
    </source>
</evidence>
<evidence type="ECO:0000313" key="3">
    <source>
        <dbReference type="EMBL" id="KXX78983.1"/>
    </source>
</evidence>
<comment type="caution">
    <text evidence="3">The sequence shown here is derived from an EMBL/GenBank/DDBJ whole genome shotgun (WGS) entry which is preliminary data.</text>
</comment>
<dbReference type="STRING" id="100816.A0A175W5R1"/>
<dbReference type="Proteomes" id="UP000078237">
    <property type="component" value="Unassembled WGS sequence"/>
</dbReference>
<evidence type="ECO:0000313" key="4">
    <source>
        <dbReference type="Proteomes" id="UP000078237"/>
    </source>
</evidence>
<keyword evidence="1" id="KW-0472">Membrane</keyword>
<proteinExistence type="predicted"/>
<reference evidence="3 4" key="1">
    <citation type="journal article" date="2016" name="Genome Announc.">
        <title>Genome Sequence of Madurella mycetomatis mm55, Isolated from a Human Mycetoma Case in Sudan.</title>
        <authorList>
            <person name="Smit S."/>
            <person name="Derks M.F."/>
            <person name="Bervoets S."/>
            <person name="Fahal A."/>
            <person name="van Leeuwen W."/>
            <person name="van Belkum A."/>
            <person name="van de Sande W.W."/>
        </authorList>
    </citation>
    <scope>NUCLEOTIDE SEQUENCE [LARGE SCALE GENOMIC DNA]</scope>
    <source>
        <strain evidence="4">mm55</strain>
    </source>
</reference>
<keyword evidence="4" id="KW-1185">Reference proteome</keyword>
<dbReference type="AlphaFoldDB" id="A0A175W5R1"/>
<keyword evidence="1" id="KW-1133">Transmembrane helix</keyword>
<accession>A0A175W5R1</accession>